<dbReference type="Proteomes" id="UP000046393">
    <property type="component" value="Unplaced"/>
</dbReference>
<dbReference type="GO" id="GO:0003735">
    <property type="term" value="F:structural constituent of ribosome"/>
    <property type="evidence" value="ECO:0007669"/>
    <property type="project" value="InterPro"/>
</dbReference>
<dbReference type="SUPFAM" id="SSF46906">
    <property type="entry name" value="Ribosomal protein L11, C-terminal domain"/>
    <property type="match status" value="1"/>
</dbReference>
<evidence type="ECO:0000256" key="7">
    <source>
        <dbReference type="RuleBase" id="RU003978"/>
    </source>
</evidence>
<feature type="domain" description="Large ribosomal subunit protein uL11 N-terminal" evidence="9">
    <location>
        <begin position="22"/>
        <end position="80"/>
    </location>
</feature>
<reference evidence="11" key="1">
    <citation type="submission" date="2017-02" db="UniProtKB">
        <authorList>
            <consortium name="WormBaseParasite"/>
        </authorList>
    </citation>
    <scope>IDENTIFICATION</scope>
</reference>
<evidence type="ECO:0000256" key="6">
    <source>
        <dbReference type="ARBA" id="ARBA00041455"/>
    </source>
</evidence>
<protein>
    <recommendedName>
        <fullName evidence="5">Large ribosomal subunit protein uL11m</fullName>
    </recommendedName>
    <alternativeName>
        <fullName evidence="6">39S ribosomal protein L11, mitochondrial</fullName>
    </alternativeName>
</protein>
<evidence type="ECO:0000256" key="1">
    <source>
        <dbReference type="ARBA" id="ARBA00010537"/>
    </source>
</evidence>
<dbReference type="STRING" id="451379.A0A0N5AFQ5"/>
<dbReference type="GO" id="GO:0005762">
    <property type="term" value="C:mitochondrial large ribosomal subunit"/>
    <property type="evidence" value="ECO:0007669"/>
    <property type="project" value="TreeGrafter"/>
</dbReference>
<dbReference type="FunFam" id="1.10.10.250:FF:000003">
    <property type="entry name" value="Mitochondrial ribosomal protein L11"/>
    <property type="match status" value="1"/>
</dbReference>
<organism evidence="10 11">
    <name type="scientific">Syphacia muris</name>
    <dbReference type="NCBI Taxonomy" id="451379"/>
    <lineage>
        <taxon>Eukaryota</taxon>
        <taxon>Metazoa</taxon>
        <taxon>Ecdysozoa</taxon>
        <taxon>Nematoda</taxon>
        <taxon>Chromadorea</taxon>
        <taxon>Rhabditida</taxon>
        <taxon>Spirurina</taxon>
        <taxon>Oxyuridomorpha</taxon>
        <taxon>Oxyuroidea</taxon>
        <taxon>Oxyuridae</taxon>
        <taxon>Syphacia</taxon>
    </lineage>
</organism>
<evidence type="ECO:0000313" key="10">
    <source>
        <dbReference type="Proteomes" id="UP000046393"/>
    </source>
</evidence>
<dbReference type="PANTHER" id="PTHR11661">
    <property type="entry name" value="60S RIBOSOMAL PROTEIN L12"/>
    <property type="match status" value="1"/>
</dbReference>
<dbReference type="GO" id="GO:0006412">
    <property type="term" value="P:translation"/>
    <property type="evidence" value="ECO:0007669"/>
    <property type="project" value="InterPro"/>
</dbReference>
<dbReference type="InterPro" id="IPR020784">
    <property type="entry name" value="Ribosomal_uL11_N"/>
</dbReference>
<keyword evidence="2 7" id="KW-0689">Ribosomal protein</keyword>
<evidence type="ECO:0000259" key="8">
    <source>
        <dbReference type="Pfam" id="PF00298"/>
    </source>
</evidence>
<dbReference type="Gene3D" id="3.30.1550.10">
    <property type="entry name" value="Ribosomal protein L11/L12, N-terminal domain"/>
    <property type="match status" value="1"/>
</dbReference>
<name>A0A0N5AFQ5_9BILA</name>
<dbReference type="SMART" id="SM00649">
    <property type="entry name" value="RL11"/>
    <property type="match status" value="1"/>
</dbReference>
<keyword evidence="10" id="KW-1185">Reference proteome</keyword>
<evidence type="ECO:0000256" key="2">
    <source>
        <dbReference type="ARBA" id="ARBA00022980"/>
    </source>
</evidence>
<accession>A0A0N5AFQ5</accession>
<dbReference type="CDD" id="cd00349">
    <property type="entry name" value="Ribosomal_L11"/>
    <property type="match status" value="1"/>
</dbReference>
<dbReference type="PANTHER" id="PTHR11661:SF1">
    <property type="entry name" value="LARGE RIBOSOMAL SUBUNIT PROTEIN UL11M"/>
    <property type="match status" value="1"/>
</dbReference>
<evidence type="ECO:0000313" key="11">
    <source>
        <dbReference type="WBParaSite" id="SMUV_0000311801-mRNA-1"/>
    </source>
</evidence>
<comment type="subunit">
    <text evidence="4">Component of the mitochondrial ribosome large subunit (39S) which comprises a 16S rRNA and about 50 distinct proteins.</text>
</comment>
<feature type="domain" description="Large ribosomal subunit protein uL11 C-terminal" evidence="8">
    <location>
        <begin position="86"/>
        <end position="154"/>
    </location>
</feature>
<dbReference type="InterPro" id="IPR036769">
    <property type="entry name" value="Ribosomal_uL11_C_sf"/>
</dbReference>
<dbReference type="InterPro" id="IPR020783">
    <property type="entry name" value="Ribosomal_uL11_C"/>
</dbReference>
<comment type="similarity">
    <text evidence="1 7">Belongs to the universal ribosomal protein uL11 family.</text>
</comment>
<keyword evidence="3 7" id="KW-0687">Ribonucleoprotein</keyword>
<dbReference type="WBParaSite" id="SMUV_0000311801-mRNA-1">
    <property type="protein sequence ID" value="SMUV_0000311801-mRNA-1"/>
    <property type="gene ID" value="SMUV_0000311801"/>
</dbReference>
<dbReference type="InterPro" id="IPR000911">
    <property type="entry name" value="Ribosomal_uL11"/>
</dbReference>
<sequence length="194" mass="21216">MATKVVRTKKKGAVKVIHNMLVRVTIGAQMASAAPPLGPQLGQRGINIPAFCKHFNGETSHIQPGVPLPTRITVNANRSYDLEICSPLTSWLIKRAAGIRRASEGKGEIAGKLSVKHVYEIAKAKSKDKMLVGVPLKEICEMVVKQCHSMGIEVVKQDLDPVEYKKFLEDRKVVVDAQLKALAEKKAAKALRTT</sequence>
<evidence type="ECO:0000256" key="5">
    <source>
        <dbReference type="ARBA" id="ARBA00040104"/>
    </source>
</evidence>
<evidence type="ECO:0000256" key="4">
    <source>
        <dbReference type="ARBA" id="ARBA00038782"/>
    </source>
</evidence>
<evidence type="ECO:0000256" key="3">
    <source>
        <dbReference type="ARBA" id="ARBA00023274"/>
    </source>
</evidence>
<dbReference type="HAMAP" id="MF_00736">
    <property type="entry name" value="Ribosomal_uL11"/>
    <property type="match status" value="1"/>
</dbReference>
<dbReference type="GO" id="GO:0070180">
    <property type="term" value="F:large ribosomal subunit rRNA binding"/>
    <property type="evidence" value="ECO:0007669"/>
    <property type="project" value="TreeGrafter"/>
</dbReference>
<dbReference type="InterPro" id="IPR036796">
    <property type="entry name" value="Ribosomal_uL11_N_sf"/>
</dbReference>
<dbReference type="Pfam" id="PF03946">
    <property type="entry name" value="Ribosomal_L11_N"/>
    <property type="match status" value="1"/>
</dbReference>
<proteinExistence type="inferred from homology"/>
<dbReference type="Gene3D" id="1.10.10.250">
    <property type="entry name" value="Ribosomal protein L11, C-terminal domain"/>
    <property type="match status" value="1"/>
</dbReference>
<dbReference type="AlphaFoldDB" id="A0A0N5AFQ5"/>
<dbReference type="Pfam" id="PF00298">
    <property type="entry name" value="Ribosomal_L11"/>
    <property type="match status" value="1"/>
</dbReference>
<dbReference type="SUPFAM" id="SSF54747">
    <property type="entry name" value="Ribosomal L11/L12e N-terminal domain"/>
    <property type="match status" value="1"/>
</dbReference>
<evidence type="ECO:0000259" key="9">
    <source>
        <dbReference type="Pfam" id="PF03946"/>
    </source>
</evidence>